<accession>F9NU31</accession>
<sequence length="59" mass="6320">MSTVLALLALISDPSFGLFATGLVLTGVVAVIGGIRVKRLSKQMAQDTKEGEPREFVMR</sequence>
<gene>
    <name evidence="2" type="ORF">HMPREF1162_0561</name>
</gene>
<comment type="caution">
    <text evidence="2">The sequence shown here is derived from an EMBL/GenBank/DDBJ whole genome shotgun (WGS) entry which is preliminary data.</text>
</comment>
<evidence type="ECO:0000313" key="2">
    <source>
        <dbReference type="EMBL" id="EGR97805.1"/>
    </source>
</evidence>
<proteinExistence type="predicted"/>
<feature type="transmembrane region" description="Helical" evidence="1">
    <location>
        <begin position="16"/>
        <end position="35"/>
    </location>
</feature>
<dbReference type="STRING" id="1574624.GCA_001642025_00269"/>
<reference evidence="2 3" key="1">
    <citation type="submission" date="2011-07" db="EMBL/GenBank/DDBJ databases">
        <title>Genome Sequence of Propionibacterium acnes SK182B-JCVI.</title>
        <authorList>
            <person name="Durkin A.S."/>
            <person name="Madupu R."/>
            <person name="Hostetler J."/>
            <person name="Radune D."/>
            <person name="Torralba M."/>
            <person name="Methe B."/>
            <person name="Sutton G."/>
            <person name="Strausberg R.L."/>
            <person name="Nelson K.E."/>
        </authorList>
    </citation>
    <scope>NUCLEOTIDE SEQUENCE [LARGE SCALE GENOMIC DNA]</scope>
    <source>
        <strain evidence="2 3">SK182B-JCVI</strain>
    </source>
</reference>
<dbReference type="Proteomes" id="UP000007832">
    <property type="component" value="Unassembled WGS sequence"/>
</dbReference>
<dbReference type="PATRIC" id="fig|1051006.4.peg.676"/>
<evidence type="ECO:0000256" key="1">
    <source>
        <dbReference type="SAM" id="Phobius"/>
    </source>
</evidence>
<protein>
    <submittedName>
        <fullName evidence="2">Uncharacterized protein</fullName>
    </submittedName>
</protein>
<keyword evidence="1" id="KW-0472">Membrane</keyword>
<keyword evidence="1" id="KW-0812">Transmembrane</keyword>
<organism evidence="2 3">
    <name type="scientific">[Propionibacterium] namnetense SK182B-JCVI</name>
    <dbReference type="NCBI Taxonomy" id="1051006"/>
    <lineage>
        <taxon>Bacteria</taxon>
        <taxon>Bacillati</taxon>
        <taxon>Actinomycetota</taxon>
        <taxon>Actinomycetes</taxon>
        <taxon>Propionibacteriales</taxon>
        <taxon>Propionibacteriaceae</taxon>
        <taxon>Cutibacterium</taxon>
    </lineage>
</organism>
<dbReference type="EMBL" id="AFUN01000007">
    <property type="protein sequence ID" value="EGR97805.1"/>
    <property type="molecule type" value="Genomic_DNA"/>
</dbReference>
<dbReference type="AlphaFoldDB" id="F9NU31"/>
<keyword evidence="1" id="KW-1133">Transmembrane helix</keyword>
<name>F9NU31_9ACTN</name>
<evidence type="ECO:0000313" key="3">
    <source>
        <dbReference type="Proteomes" id="UP000007832"/>
    </source>
</evidence>